<protein>
    <submittedName>
        <fullName evidence="2">(thale cress) hypothetical protein</fullName>
    </submittedName>
</protein>
<dbReference type="Proteomes" id="UP000516314">
    <property type="component" value="Chromosome 5"/>
</dbReference>
<reference evidence="2 3" key="1">
    <citation type="submission" date="2020-09" db="EMBL/GenBank/DDBJ databases">
        <authorList>
            <person name="Ashkenazy H."/>
        </authorList>
    </citation>
    <scope>NUCLEOTIDE SEQUENCE [LARGE SCALE GENOMIC DNA]</scope>
    <source>
        <strain evidence="3">cv. Cdm-0</strain>
    </source>
</reference>
<proteinExistence type="predicted"/>
<sequence length="463" mass="51183">MPLIPFPLRLIAFGEEPRGERVNVYQKMKTLCGIFNALDDGERQYLSRSLFARLLEFPNNPACSRSSPDYPVIRVITMLKRMIVSDPGMRIRCACLAIVDGFLVPTSHYPKIVKAHAKMAAPSIQDGPLIDETIESDSKGAEDDVEVAPRESVPFKLGNAKELDEKCSIMLLSINFVNRYHIIDAKPSKNLGGVRTKHHRPIHEEGRSSGAVSVDAISRMLDAKLETQGKTMISTLTDWFAKNTFIEGEHSKDPDCGINRPKEPAPASNVGASNSDDLGCNCGNDEFAFNTLRPNSRSHCRERTSNLEASVDEILSFYTNKVSSGVNCKEAELFQFPMDEDSRYEGDVVDNLQVANNVTDEVVPPLYSGPEDKSEVANHNSVQDDLPPEGDVNDEGDVTIVVNPPPHTHVVVEDNAEVANHNFVQDDLPPEGDVNDKGDVNESFYPSREITLDIYVLEKTTLA</sequence>
<feature type="compositionally biased region" description="Basic and acidic residues" evidence="1">
    <location>
        <begin position="251"/>
        <end position="263"/>
    </location>
</feature>
<evidence type="ECO:0000313" key="3">
    <source>
        <dbReference type="Proteomes" id="UP000516314"/>
    </source>
</evidence>
<organism evidence="2 3">
    <name type="scientific">Arabidopsis thaliana</name>
    <name type="common">Mouse-ear cress</name>
    <dbReference type="NCBI Taxonomy" id="3702"/>
    <lineage>
        <taxon>Eukaryota</taxon>
        <taxon>Viridiplantae</taxon>
        <taxon>Streptophyta</taxon>
        <taxon>Embryophyta</taxon>
        <taxon>Tracheophyta</taxon>
        <taxon>Spermatophyta</taxon>
        <taxon>Magnoliopsida</taxon>
        <taxon>eudicotyledons</taxon>
        <taxon>Gunneridae</taxon>
        <taxon>Pentapetalae</taxon>
        <taxon>rosids</taxon>
        <taxon>malvids</taxon>
        <taxon>Brassicales</taxon>
        <taxon>Brassicaceae</taxon>
        <taxon>Camelineae</taxon>
        <taxon>Arabidopsis</taxon>
    </lineage>
</organism>
<feature type="region of interest" description="Disordered" evidence="1">
    <location>
        <begin position="369"/>
        <end position="390"/>
    </location>
</feature>
<feature type="region of interest" description="Disordered" evidence="1">
    <location>
        <begin position="251"/>
        <end position="275"/>
    </location>
</feature>
<dbReference type="AlphaFoldDB" id="A0A7G2FAR0"/>
<accession>A0A7G2FAR0</accession>
<evidence type="ECO:0000313" key="2">
    <source>
        <dbReference type="EMBL" id="CAD5332914.1"/>
    </source>
</evidence>
<evidence type="ECO:0000256" key="1">
    <source>
        <dbReference type="SAM" id="MobiDB-lite"/>
    </source>
</evidence>
<name>A0A7G2FAR0_ARATH</name>
<gene>
    <name evidence="2" type="ORF">AT9943_LOCUS20294</name>
</gene>
<dbReference type="EMBL" id="LR881470">
    <property type="protein sequence ID" value="CAD5332914.1"/>
    <property type="molecule type" value="Genomic_DNA"/>
</dbReference>